<accession>A0A2Z3GJZ0</accession>
<protein>
    <submittedName>
        <fullName evidence="2">Uncharacterized protein</fullName>
    </submittedName>
</protein>
<keyword evidence="1" id="KW-0472">Membrane</keyword>
<gene>
    <name evidence="2" type="ORF">DDQ68_15940</name>
</gene>
<dbReference type="KEGG" id="hnv:DDQ68_15940"/>
<evidence type="ECO:0000256" key="1">
    <source>
        <dbReference type="SAM" id="Phobius"/>
    </source>
</evidence>
<proteinExistence type="predicted"/>
<dbReference type="OrthoDB" id="887124at2"/>
<name>A0A2Z3GJZ0_9BACT</name>
<evidence type="ECO:0000313" key="2">
    <source>
        <dbReference type="EMBL" id="AWM34143.1"/>
    </source>
</evidence>
<sequence>MMPIPEQWPLPGQVDPALSPCAFCRRRLRIGGRPVLASCSCKALGAPVTVGALVVGGALVMSGLWWGFSKK</sequence>
<feature type="transmembrane region" description="Helical" evidence="1">
    <location>
        <begin position="44"/>
        <end position="68"/>
    </location>
</feature>
<evidence type="ECO:0000313" key="3">
    <source>
        <dbReference type="Proteomes" id="UP000245999"/>
    </source>
</evidence>
<dbReference type="EMBL" id="CP029145">
    <property type="protein sequence ID" value="AWM34143.1"/>
    <property type="molecule type" value="Genomic_DNA"/>
</dbReference>
<dbReference type="AlphaFoldDB" id="A0A2Z3GJZ0"/>
<keyword evidence="1" id="KW-1133">Transmembrane helix</keyword>
<reference evidence="3" key="1">
    <citation type="submission" date="2018-04" db="EMBL/GenBank/DDBJ databases">
        <title>Complete genome of Antarctic heterotrophic bacterium Hymenobacter nivis.</title>
        <authorList>
            <person name="Terashima M."/>
        </authorList>
    </citation>
    <scope>NUCLEOTIDE SEQUENCE [LARGE SCALE GENOMIC DNA]</scope>
    <source>
        <strain evidence="3">NBRC 111535</strain>
    </source>
</reference>
<organism evidence="2 3">
    <name type="scientific">Hymenobacter nivis</name>
    <dbReference type="NCBI Taxonomy" id="1850093"/>
    <lineage>
        <taxon>Bacteria</taxon>
        <taxon>Pseudomonadati</taxon>
        <taxon>Bacteroidota</taxon>
        <taxon>Cytophagia</taxon>
        <taxon>Cytophagales</taxon>
        <taxon>Hymenobacteraceae</taxon>
        <taxon>Hymenobacter</taxon>
    </lineage>
</organism>
<dbReference type="Proteomes" id="UP000245999">
    <property type="component" value="Chromosome"/>
</dbReference>
<keyword evidence="3" id="KW-1185">Reference proteome</keyword>
<dbReference type="RefSeq" id="WP_109657190.1">
    <property type="nucleotide sequence ID" value="NZ_CP029145.1"/>
</dbReference>
<keyword evidence="1" id="KW-0812">Transmembrane</keyword>